<dbReference type="EMBL" id="CAMGYJ010000010">
    <property type="protein sequence ID" value="CAI0555677.1"/>
    <property type="molecule type" value="Genomic_DNA"/>
</dbReference>
<dbReference type="AlphaFoldDB" id="A0AAV0RDD3"/>
<dbReference type="FunFam" id="2.90.10.10:FF:000013">
    <property type="entry name" value="G-type lectin S-receptor-like serine/threonine-protein kinase LECRK1"/>
    <property type="match status" value="1"/>
</dbReference>
<keyword evidence="7" id="KW-0732">Signal</keyword>
<dbReference type="SMART" id="SM00473">
    <property type="entry name" value="PAN_AP"/>
    <property type="match status" value="2"/>
</dbReference>
<keyword evidence="12 20" id="KW-1133">Transmembrane helix</keyword>
<keyword evidence="13 20" id="KW-0472">Membrane</keyword>
<dbReference type="SUPFAM" id="SSF56112">
    <property type="entry name" value="Protein kinase-like (PK-like)"/>
    <property type="match status" value="2"/>
</dbReference>
<evidence type="ECO:0000313" key="25">
    <source>
        <dbReference type="Proteomes" id="UP001154282"/>
    </source>
</evidence>
<evidence type="ECO:0000256" key="7">
    <source>
        <dbReference type="ARBA" id="ARBA00022729"/>
    </source>
</evidence>
<evidence type="ECO:0000256" key="9">
    <source>
        <dbReference type="ARBA" id="ARBA00022741"/>
    </source>
</evidence>
<dbReference type="GO" id="GO:0016020">
    <property type="term" value="C:membrane"/>
    <property type="evidence" value="ECO:0007669"/>
    <property type="project" value="UniProtKB-SubCell"/>
</dbReference>
<evidence type="ECO:0000256" key="3">
    <source>
        <dbReference type="ARBA" id="ARBA00022527"/>
    </source>
</evidence>
<evidence type="ECO:0000256" key="14">
    <source>
        <dbReference type="ARBA" id="ARBA00023157"/>
    </source>
</evidence>
<dbReference type="InterPro" id="IPR017441">
    <property type="entry name" value="Protein_kinase_ATP_BS"/>
</dbReference>
<keyword evidence="15" id="KW-0675">Receptor</keyword>
<dbReference type="PROSITE" id="PS50011">
    <property type="entry name" value="PROTEIN_KINASE_DOM"/>
    <property type="match status" value="2"/>
</dbReference>
<evidence type="ECO:0000259" key="23">
    <source>
        <dbReference type="PROSITE" id="PS50948"/>
    </source>
</evidence>
<dbReference type="SMART" id="SM00108">
    <property type="entry name" value="B_lectin"/>
    <property type="match status" value="1"/>
</dbReference>
<evidence type="ECO:0000259" key="21">
    <source>
        <dbReference type="PROSITE" id="PS50011"/>
    </source>
</evidence>
<comment type="catalytic activity">
    <reaction evidence="17">
        <text>L-threonyl-[protein] + ATP = O-phospho-L-threonyl-[protein] + ADP + H(+)</text>
        <dbReference type="Rhea" id="RHEA:46608"/>
        <dbReference type="Rhea" id="RHEA-COMP:11060"/>
        <dbReference type="Rhea" id="RHEA-COMP:11605"/>
        <dbReference type="ChEBI" id="CHEBI:15378"/>
        <dbReference type="ChEBI" id="CHEBI:30013"/>
        <dbReference type="ChEBI" id="CHEBI:30616"/>
        <dbReference type="ChEBI" id="CHEBI:61977"/>
        <dbReference type="ChEBI" id="CHEBI:456216"/>
        <dbReference type="EC" id="2.7.11.1"/>
    </reaction>
</comment>
<dbReference type="GO" id="GO:0030246">
    <property type="term" value="F:carbohydrate binding"/>
    <property type="evidence" value="ECO:0007669"/>
    <property type="project" value="UniProtKB-KW"/>
</dbReference>
<feature type="domain" description="Apple" evidence="23">
    <location>
        <begin position="71"/>
        <end position="154"/>
    </location>
</feature>
<evidence type="ECO:0000256" key="5">
    <source>
        <dbReference type="ARBA" id="ARBA00022679"/>
    </source>
</evidence>
<feature type="non-terminal residue" evidence="24">
    <location>
        <position position="1"/>
    </location>
</feature>
<dbReference type="SUPFAM" id="SSF51110">
    <property type="entry name" value="alpha-D-mannose-specific plant lectins"/>
    <property type="match status" value="2"/>
</dbReference>
<dbReference type="GO" id="GO:0005524">
    <property type="term" value="F:ATP binding"/>
    <property type="evidence" value="ECO:0007669"/>
    <property type="project" value="UniProtKB-UniRule"/>
</dbReference>
<dbReference type="InterPro" id="IPR001480">
    <property type="entry name" value="Bulb-type_lectin_dom"/>
</dbReference>
<accession>A0AAV0RDD3</accession>
<evidence type="ECO:0000256" key="8">
    <source>
        <dbReference type="ARBA" id="ARBA00022734"/>
    </source>
</evidence>
<evidence type="ECO:0000256" key="19">
    <source>
        <dbReference type="PROSITE-ProRule" id="PRU10141"/>
    </source>
</evidence>
<feature type="binding site" evidence="19">
    <location>
        <position position="260"/>
    </location>
    <ligand>
        <name>ATP</name>
        <dbReference type="ChEBI" id="CHEBI:30616"/>
    </ligand>
</feature>
<dbReference type="PROSITE" id="PS50948">
    <property type="entry name" value="PAN"/>
    <property type="match status" value="2"/>
</dbReference>
<gene>
    <name evidence="24" type="ORF">LITE_LOCUS47687</name>
</gene>
<keyword evidence="14" id="KW-1015">Disulfide bond</keyword>
<feature type="domain" description="Protein kinase" evidence="21">
    <location>
        <begin position="232"/>
        <end position="536"/>
    </location>
</feature>
<dbReference type="Pfam" id="PF08276">
    <property type="entry name" value="PAN_2"/>
    <property type="match status" value="1"/>
</dbReference>
<protein>
    <recommendedName>
        <fullName evidence="2">non-specific serine/threonine protein kinase</fullName>
        <ecNumber evidence="2">2.7.11.1</ecNumber>
    </recommendedName>
</protein>
<name>A0AAV0RDD3_9ROSI</name>
<dbReference type="EC" id="2.7.11.1" evidence="2"/>
<evidence type="ECO:0000256" key="12">
    <source>
        <dbReference type="ARBA" id="ARBA00022989"/>
    </source>
</evidence>
<comment type="subcellular location">
    <subcellularLocation>
        <location evidence="1">Membrane</location>
        <topology evidence="1">Single-pass type I membrane protein</topology>
    </subcellularLocation>
</comment>
<evidence type="ECO:0000256" key="13">
    <source>
        <dbReference type="ARBA" id="ARBA00023136"/>
    </source>
</evidence>
<dbReference type="InterPro" id="IPR008271">
    <property type="entry name" value="Ser/Thr_kinase_AS"/>
</dbReference>
<dbReference type="CDD" id="cd01098">
    <property type="entry name" value="PAN_AP_plant"/>
    <property type="match status" value="1"/>
</dbReference>
<keyword evidence="25" id="KW-1185">Reference proteome</keyword>
<evidence type="ECO:0000256" key="18">
    <source>
        <dbReference type="ARBA" id="ARBA00048679"/>
    </source>
</evidence>
<dbReference type="PANTHER" id="PTHR47976:SF47">
    <property type="entry name" value="RECEPTOR-LIKE SERINE_THREONINE-PROTEIN KINASE"/>
    <property type="match status" value="1"/>
</dbReference>
<keyword evidence="9 19" id="KW-0547">Nucleotide-binding</keyword>
<dbReference type="CDD" id="cd14066">
    <property type="entry name" value="STKc_IRAK"/>
    <property type="match status" value="1"/>
</dbReference>
<dbReference type="Proteomes" id="UP001154282">
    <property type="component" value="Unassembled WGS sequence"/>
</dbReference>
<evidence type="ECO:0000256" key="10">
    <source>
        <dbReference type="ARBA" id="ARBA00022777"/>
    </source>
</evidence>
<dbReference type="Gene3D" id="2.90.10.10">
    <property type="entry name" value="Bulb-type lectin domain"/>
    <property type="match status" value="2"/>
</dbReference>
<keyword evidence="16" id="KW-0325">Glycoprotein</keyword>
<dbReference type="Gene3D" id="1.10.510.10">
    <property type="entry name" value="Transferase(Phosphotransferase) domain 1"/>
    <property type="match status" value="2"/>
</dbReference>
<keyword evidence="11 19" id="KW-0067">ATP-binding</keyword>
<evidence type="ECO:0000256" key="1">
    <source>
        <dbReference type="ARBA" id="ARBA00004479"/>
    </source>
</evidence>
<dbReference type="GO" id="GO:0004674">
    <property type="term" value="F:protein serine/threonine kinase activity"/>
    <property type="evidence" value="ECO:0007669"/>
    <property type="project" value="UniProtKB-KW"/>
</dbReference>
<feature type="domain" description="Protein kinase" evidence="21">
    <location>
        <begin position="942"/>
        <end position="1218"/>
    </location>
</feature>
<dbReference type="InterPro" id="IPR036426">
    <property type="entry name" value="Bulb-type_lectin_dom_sf"/>
</dbReference>
<dbReference type="FunFam" id="1.10.510.10:FF:001023">
    <property type="entry name" value="Os07g0541700 protein"/>
    <property type="match status" value="1"/>
</dbReference>
<feature type="domain" description="Apple" evidence="23">
    <location>
        <begin position="760"/>
        <end position="848"/>
    </location>
</feature>
<dbReference type="Pfam" id="PF01453">
    <property type="entry name" value="B_lectin"/>
    <property type="match status" value="1"/>
</dbReference>
<dbReference type="PANTHER" id="PTHR47976">
    <property type="entry name" value="G-TYPE LECTIN S-RECEPTOR-LIKE SERINE/THREONINE-PROTEIN KINASE SD2-5"/>
    <property type="match status" value="1"/>
</dbReference>
<dbReference type="PROSITE" id="PS00108">
    <property type="entry name" value="PROTEIN_KINASE_ST"/>
    <property type="match status" value="2"/>
</dbReference>
<evidence type="ECO:0000256" key="6">
    <source>
        <dbReference type="ARBA" id="ARBA00022692"/>
    </source>
</evidence>
<evidence type="ECO:0000256" key="17">
    <source>
        <dbReference type="ARBA" id="ARBA00047899"/>
    </source>
</evidence>
<dbReference type="InterPro" id="IPR000719">
    <property type="entry name" value="Prot_kinase_dom"/>
</dbReference>
<comment type="caution">
    <text evidence="24">The sequence shown here is derived from an EMBL/GenBank/DDBJ whole genome shotgun (WGS) entry which is preliminary data.</text>
</comment>
<feature type="transmembrane region" description="Helical" evidence="20">
    <location>
        <begin position="168"/>
        <end position="194"/>
    </location>
</feature>
<dbReference type="InterPro" id="IPR051343">
    <property type="entry name" value="G-type_lectin_kinases/EP1-like"/>
</dbReference>
<evidence type="ECO:0000256" key="15">
    <source>
        <dbReference type="ARBA" id="ARBA00023170"/>
    </source>
</evidence>
<evidence type="ECO:0000313" key="24">
    <source>
        <dbReference type="EMBL" id="CAI0555677.1"/>
    </source>
</evidence>
<evidence type="ECO:0000256" key="11">
    <source>
        <dbReference type="ARBA" id="ARBA00022840"/>
    </source>
</evidence>
<keyword evidence="6 20" id="KW-0812">Transmembrane</keyword>
<keyword evidence="8" id="KW-0430">Lectin</keyword>
<feature type="binding site" evidence="19">
    <location>
        <position position="971"/>
    </location>
    <ligand>
        <name>ATP</name>
        <dbReference type="ChEBI" id="CHEBI:30616"/>
    </ligand>
</feature>
<dbReference type="InterPro" id="IPR003609">
    <property type="entry name" value="Pan_app"/>
</dbReference>
<dbReference type="FunFam" id="1.10.510.10:FF:000237">
    <property type="entry name" value="G-type lectin S-receptor-like serine/threonine-protein kinase"/>
    <property type="match status" value="1"/>
</dbReference>
<evidence type="ECO:0000256" key="4">
    <source>
        <dbReference type="ARBA" id="ARBA00022536"/>
    </source>
</evidence>
<dbReference type="PROSITE" id="PS00107">
    <property type="entry name" value="PROTEIN_KINASE_ATP"/>
    <property type="match status" value="2"/>
</dbReference>
<dbReference type="FunFam" id="3.30.200.20:FF:000059">
    <property type="entry name" value="S-receptor-like serine/threonine-protein kinase"/>
    <property type="match status" value="2"/>
</dbReference>
<comment type="catalytic activity">
    <reaction evidence="18">
        <text>L-seryl-[protein] + ATP = O-phospho-L-seryl-[protein] + ADP + H(+)</text>
        <dbReference type="Rhea" id="RHEA:17989"/>
        <dbReference type="Rhea" id="RHEA-COMP:9863"/>
        <dbReference type="Rhea" id="RHEA-COMP:11604"/>
        <dbReference type="ChEBI" id="CHEBI:15378"/>
        <dbReference type="ChEBI" id="CHEBI:29999"/>
        <dbReference type="ChEBI" id="CHEBI:30616"/>
        <dbReference type="ChEBI" id="CHEBI:83421"/>
        <dbReference type="ChEBI" id="CHEBI:456216"/>
        <dbReference type="EC" id="2.7.11.1"/>
    </reaction>
</comment>
<organism evidence="24 25">
    <name type="scientific">Linum tenue</name>
    <dbReference type="NCBI Taxonomy" id="586396"/>
    <lineage>
        <taxon>Eukaryota</taxon>
        <taxon>Viridiplantae</taxon>
        <taxon>Streptophyta</taxon>
        <taxon>Embryophyta</taxon>
        <taxon>Tracheophyta</taxon>
        <taxon>Spermatophyta</taxon>
        <taxon>Magnoliopsida</taxon>
        <taxon>eudicotyledons</taxon>
        <taxon>Gunneridae</taxon>
        <taxon>Pentapetalae</taxon>
        <taxon>rosids</taxon>
        <taxon>fabids</taxon>
        <taxon>Malpighiales</taxon>
        <taxon>Linaceae</taxon>
        <taxon>Linum</taxon>
    </lineage>
</organism>
<sequence>WPTKWASLDFEPKNICTAVRGTLGSGACGYNSYCELEDGQYRVCKCPPRYIFLDPSDETKGCVPDFAPQDCRLPEEIDAFDLAAMPKVNWPQSNYETFEVETEDVCQQSCLKDCRCTLVVYNRGFCLMKRSPLSNGRVEDAMPGRSLIKVRRLSSVPVENEEKENGQALFIVGSVLLATSAFVILLSATTFILLSRQKKKKDQERGGKDGENDWLSRNLQNFSYRQLELATGGFNEVLGSGASGTVYRGVLPNQQLVAVKRLDNAVSQTQDREFETEVKVIGGTNHKNLVKLVGFCNEGLHRVLVYEFMSNGSLDKLLFGGRGGNSRPGWYTRTGVASSVARGIVYLHEECSTQIIHCDIKPQNVLLDESMTAKIADFGLAKLLKVDQTRTMTGIRGTKGHSIHPSMASFEYLTMSFLLLLLPFLVTPQSNRNVSLGSSLTAAASNAHWVSPSGDFAFGFEQVGNGTHDDGGYLLAVVFDKIPERTVVWSANRNNLAPRGSKVELTTGGRLVLTDPSGRQIWTPDTGERAASHAAMLDTGNFVLAAAANVVSSVWGSFQDPTDTLLPTQALERDTQLIAKYSKSNYSESRFKFIMQDDGNLVMYTTHYPESRADQFAYWVTRNYIRAGYSLALNQSGFLNLLAANGTVLDTVFNGGGSSQDFYHRVTFDYDGVLRYYEHPKRNDMSSSTDHASTSDGGSVPPDICTAIGGPLGSGACGYNSYCELEDDNRRVCKCPPKYVFQDPSDESRGCVPDFDPEDCRHPQESNNNNDALFVLAAMPKVNWSESNYDSFPSETEEACQQSCLNDCRCALVTYSRETCTMKRSPLSNGRVEDAMSGKSLIKIRRSNSTTSLAPEYFPVPKEEEKNGQTLFVVGLVLSACATFFILFTAATFMLLTRRKMLMKKKKDRESGVKDVVLQRQNDWLSRNLQHFSHCQLELATGGFTEVLGSGASGTVYRGVLPPDQQLVAVKRLDKAVTEAQDQEFKTEVKVIGGTNHKNLVKLVGFCNQGLHRLLVYEFMRNGSLADLLFGEGHSRPSWYTRAEIASAVARGLFYLHEECSTQIIHCDIKPQNILLDESMTAKISDFGLAKLLKVGQTRTLTGIRGTKGYCAPEWFKNMPVTTKVDVYSFGILLLELVCCRSKLEMEAENEDEVVLADWAYECYQEGQVSRLVESDNDAMANIGKVEKFVKVAIWCIQDDPSLRPGMNKIVRMLEGSVQIPIPPDPASFMSTV</sequence>
<dbReference type="InterPro" id="IPR011009">
    <property type="entry name" value="Kinase-like_dom_sf"/>
</dbReference>
<evidence type="ECO:0000256" key="20">
    <source>
        <dbReference type="SAM" id="Phobius"/>
    </source>
</evidence>
<dbReference type="PROSITE" id="PS50927">
    <property type="entry name" value="BULB_LECTIN"/>
    <property type="match status" value="1"/>
</dbReference>
<dbReference type="Pfam" id="PF00069">
    <property type="entry name" value="Pkinase"/>
    <property type="match status" value="2"/>
</dbReference>
<dbReference type="Gene3D" id="3.30.200.20">
    <property type="entry name" value="Phosphorylase Kinase, domain 1"/>
    <property type="match status" value="2"/>
</dbReference>
<evidence type="ECO:0000256" key="16">
    <source>
        <dbReference type="ARBA" id="ARBA00023180"/>
    </source>
</evidence>
<keyword evidence="4" id="KW-0245">EGF-like domain</keyword>
<evidence type="ECO:0000259" key="22">
    <source>
        <dbReference type="PROSITE" id="PS50927"/>
    </source>
</evidence>
<evidence type="ECO:0000256" key="2">
    <source>
        <dbReference type="ARBA" id="ARBA00012513"/>
    </source>
</evidence>
<reference evidence="24" key="1">
    <citation type="submission" date="2022-08" db="EMBL/GenBank/DDBJ databases">
        <authorList>
            <person name="Gutierrez-Valencia J."/>
        </authorList>
    </citation>
    <scope>NUCLEOTIDE SEQUENCE</scope>
</reference>
<keyword evidence="10" id="KW-0418">Kinase</keyword>
<proteinExistence type="predicted"/>
<feature type="domain" description="Bulb-type lectin" evidence="22">
    <location>
        <begin position="441"/>
        <end position="557"/>
    </location>
</feature>
<keyword evidence="5" id="KW-0808">Transferase</keyword>
<feature type="transmembrane region" description="Helical" evidence="20">
    <location>
        <begin position="871"/>
        <end position="896"/>
    </location>
</feature>
<keyword evidence="3" id="KW-0723">Serine/threonine-protein kinase</keyword>
<dbReference type="SMART" id="SM00220">
    <property type="entry name" value="S_TKc"/>
    <property type="match status" value="2"/>
</dbReference>